<keyword evidence="10" id="KW-1185">Reference proteome</keyword>
<keyword evidence="2 6" id="KW-1133">Transmembrane helix</keyword>
<evidence type="ECO:0000256" key="4">
    <source>
        <dbReference type="ARBA" id="ARBA00029447"/>
    </source>
</evidence>
<comment type="similarity">
    <text evidence="4">Belongs to the methyl-accepting chemotaxis (MCP) protein family.</text>
</comment>
<dbReference type="CDD" id="cd06225">
    <property type="entry name" value="HAMP"/>
    <property type="match status" value="1"/>
</dbReference>
<proteinExistence type="inferred from homology"/>
<evidence type="ECO:0000256" key="1">
    <source>
        <dbReference type="ARBA" id="ARBA00022692"/>
    </source>
</evidence>
<dbReference type="InterPro" id="IPR024478">
    <property type="entry name" value="HlyB_4HB_MCP"/>
</dbReference>
<dbReference type="InterPro" id="IPR004090">
    <property type="entry name" value="Chemotax_Me-accpt_rcpt"/>
</dbReference>
<dbReference type="Pfam" id="PF12729">
    <property type="entry name" value="4HB_MCP_1"/>
    <property type="match status" value="1"/>
</dbReference>
<comment type="caution">
    <text evidence="9">The sequence shown here is derived from an EMBL/GenBank/DDBJ whole genome shotgun (WGS) entry which is preliminary data.</text>
</comment>
<dbReference type="PROSITE" id="PS50885">
    <property type="entry name" value="HAMP"/>
    <property type="match status" value="1"/>
</dbReference>
<evidence type="ECO:0008006" key="11">
    <source>
        <dbReference type="Google" id="ProtNLM"/>
    </source>
</evidence>
<organism evidence="9 10">
    <name type="scientific">Dactylosporangium salmoneum</name>
    <dbReference type="NCBI Taxonomy" id="53361"/>
    <lineage>
        <taxon>Bacteria</taxon>
        <taxon>Bacillati</taxon>
        <taxon>Actinomycetota</taxon>
        <taxon>Actinomycetes</taxon>
        <taxon>Micromonosporales</taxon>
        <taxon>Micromonosporaceae</taxon>
        <taxon>Dactylosporangium</taxon>
    </lineage>
</organism>
<dbReference type="PROSITE" id="PS50111">
    <property type="entry name" value="CHEMOTAXIS_TRANSDUC_2"/>
    <property type="match status" value="1"/>
</dbReference>
<evidence type="ECO:0000256" key="6">
    <source>
        <dbReference type="SAM" id="Phobius"/>
    </source>
</evidence>
<dbReference type="InterPro" id="IPR003660">
    <property type="entry name" value="HAMP_dom"/>
</dbReference>
<keyword evidence="6" id="KW-0472">Membrane</keyword>
<feature type="transmembrane region" description="Helical" evidence="6">
    <location>
        <begin position="201"/>
        <end position="222"/>
    </location>
</feature>
<dbReference type="Pfam" id="PF00015">
    <property type="entry name" value="MCPsignal"/>
    <property type="match status" value="1"/>
</dbReference>
<dbReference type="SMART" id="SM00304">
    <property type="entry name" value="HAMP"/>
    <property type="match status" value="1"/>
</dbReference>
<feature type="domain" description="HAMP" evidence="8">
    <location>
        <begin position="223"/>
        <end position="275"/>
    </location>
</feature>
<dbReference type="SMART" id="SM00283">
    <property type="entry name" value="MA"/>
    <property type="match status" value="1"/>
</dbReference>
<keyword evidence="3 5" id="KW-0807">Transducer</keyword>
<dbReference type="PRINTS" id="PR00260">
    <property type="entry name" value="CHEMTRNSDUCR"/>
</dbReference>
<evidence type="ECO:0000313" key="9">
    <source>
        <dbReference type="EMBL" id="GAA2394183.1"/>
    </source>
</evidence>
<protein>
    <recommendedName>
        <fullName evidence="11">Methyl-accepting chemotaxis protein</fullName>
    </recommendedName>
</protein>
<dbReference type="Proteomes" id="UP001501444">
    <property type="component" value="Unassembled WGS sequence"/>
</dbReference>
<keyword evidence="1 6" id="KW-0812">Transmembrane</keyword>
<feature type="transmembrane region" description="Helical" evidence="6">
    <location>
        <begin position="12"/>
        <end position="42"/>
    </location>
</feature>
<feature type="domain" description="Methyl-accepting transducer" evidence="7">
    <location>
        <begin position="280"/>
        <end position="523"/>
    </location>
</feature>
<evidence type="ECO:0000259" key="7">
    <source>
        <dbReference type="PROSITE" id="PS50111"/>
    </source>
</evidence>
<evidence type="ECO:0000313" key="10">
    <source>
        <dbReference type="Proteomes" id="UP001501444"/>
    </source>
</evidence>
<reference evidence="9 10" key="1">
    <citation type="journal article" date="2019" name="Int. J. Syst. Evol. Microbiol.">
        <title>The Global Catalogue of Microorganisms (GCM) 10K type strain sequencing project: providing services to taxonomists for standard genome sequencing and annotation.</title>
        <authorList>
            <consortium name="The Broad Institute Genomics Platform"/>
            <consortium name="The Broad Institute Genome Sequencing Center for Infectious Disease"/>
            <person name="Wu L."/>
            <person name="Ma J."/>
        </authorList>
    </citation>
    <scope>NUCLEOTIDE SEQUENCE [LARGE SCALE GENOMIC DNA]</scope>
    <source>
        <strain evidence="9 10">JCM 3272</strain>
    </source>
</reference>
<name>A0ABN3I3U5_9ACTN</name>
<sequence>MGDMADERNGGWFANLGIATKIVVSVLAVVAVAVGVGVLGLVRMGQLNSDLSRMKAQHVRTMAYVSDIRAGIASGYRAILVYQNATDDAGKSAGADLVAQSDSQLDATVAAYKQAAAGSPARVDPLEAFAAAEQDYRTLRDVIVFRKTPPAGFTVPTDRRTAFGDIEARMNGAADQLQAAEVSSADQMAADADAAYGRSRVVVVVSLAAGLVLALALAFSVASRIKRQVRAVGAALDAVADGDLTRPAEVYSHDEIGAMALAVNRARDGLRDTVGRLATGSATLGDSSGRLTGATARIAASAEEAAVQAGVVAGAADEVSSNVATVAAGSQQMGASIREISQNANDAARVAAEAVGVAETTNQIVSKLGDSSAEIGNVVKVITAIAEQTNLLALNATIEAARAGDAGKGFAVVAGEVKDLAQETARATDEISKRVQAIQADTGNAVEAIGEISRIIARINDYQVTIASAVEEQTATTSEMSRSVGDASNGSSNIATNIGGVAQATQRTTAALAEADATAAELSRLATELQAVVGRFRVA</sequence>
<gene>
    <name evidence="9" type="ORF">GCM10010170_107880</name>
</gene>
<evidence type="ECO:0000256" key="3">
    <source>
        <dbReference type="ARBA" id="ARBA00023224"/>
    </source>
</evidence>
<evidence type="ECO:0000256" key="5">
    <source>
        <dbReference type="PROSITE-ProRule" id="PRU00284"/>
    </source>
</evidence>
<accession>A0ABN3I3U5</accession>
<dbReference type="PANTHER" id="PTHR32089">
    <property type="entry name" value="METHYL-ACCEPTING CHEMOTAXIS PROTEIN MCPB"/>
    <property type="match status" value="1"/>
</dbReference>
<dbReference type="SUPFAM" id="SSF58104">
    <property type="entry name" value="Methyl-accepting chemotaxis protein (MCP) signaling domain"/>
    <property type="match status" value="1"/>
</dbReference>
<dbReference type="PANTHER" id="PTHR32089:SF112">
    <property type="entry name" value="LYSOZYME-LIKE PROTEIN-RELATED"/>
    <property type="match status" value="1"/>
</dbReference>
<dbReference type="EMBL" id="BAAARV010000137">
    <property type="protein sequence ID" value="GAA2394183.1"/>
    <property type="molecule type" value="Genomic_DNA"/>
</dbReference>
<evidence type="ECO:0000259" key="8">
    <source>
        <dbReference type="PROSITE" id="PS50885"/>
    </source>
</evidence>
<evidence type="ECO:0000256" key="2">
    <source>
        <dbReference type="ARBA" id="ARBA00022989"/>
    </source>
</evidence>
<dbReference type="Gene3D" id="1.10.287.950">
    <property type="entry name" value="Methyl-accepting chemotaxis protein"/>
    <property type="match status" value="1"/>
</dbReference>
<dbReference type="InterPro" id="IPR004089">
    <property type="entry name" value="MCPsignal_dom"/>
</dbReference>
<dbReference type="Pfam" id="PF00672">
    <property type="entry name" value="HAMP"/>
    <property type="match status" value="1"/>
</dbReference>